<evidence type="ECO:0000313" key="3">
    <source>
        <dbReference type="Proteomes" id="UP000477980"/>
    </source>
</evidence>
<dbReference type="Pfam" id="PF18863">
    <property type="entry name" value="AbiJ_NTD4"/>
    <property type="match status" value="1"/>
</dbReference>
<dbReference type="InterPro" id="IPR049503">
    <property type="entry name" value="AbiJ_NTD4"/>
</dbReference>
<dbReference type="AlphaFoldDB" id="A0A6G1VIN5"/>
<sequence length="282" mass="32971">MERFSDRYGYTKPSNIFVKEGLTKPIQDCICTCIDELENDLRTMSIDDYQNMQIHIWTHYFFRRKNDFFYERNKNILASYINNLDVKWYEKLNLVEYVIQLLKSAFSEDYRYRDAYVSFVNRLNSYFGDLHFAYRVIDGLIVEVTAEEEIKAIEISLESSKDNIKEHLESALELYAKKPIGDYRNSIKESISAVEAYCREKTGESTLGKALSSMESKGFVFPKMLKTAFVNLYTYTNQPDTGIRHALMDEDGKYVPGQEEALFMLVSCCSFLNYLKKKEVSS</sequence>
<evidence type="ECO:0000259" key="1">
    <source>
        <dbReference type="Pfam" id="PF18863"/>
    </source>
</evidence>
<dbReference type="EMBL" id="VZAH01000030">
    <property type="protein sequence ID" value="MQP13416.1"/>
    <property type="molecule type" value="Genomic_DNA"/>
</dbReference>
<comment type="caution">
    <text evidence="2">The sequence shown here is derived from an EMBL/GenBank/DDBJ whole genome shotgun (WGS) entry which is preliminary data.</text>
</comment>
<feature type="domain" description="HEPN AbiJ-N-terminal" evidence="1">
    <location>
        <begin position="2"/>
        <end position="158"/>
    </location>
</feature>
<proteinExistence type="predicted"/>
<organism evidence="2 3">
    <name type="scientific">Segatella copri</name>
    <dbReference type="NCBI Taxonomy" id="165179"/>
    <lineage>
        <taxon>Bacteria</taxon>
        <taxon>Pseudomonadati</taxon>
        <taxon>Bacteroidota</taxon>
        <taxon>Bacteroidia</taxon>
        <taxon>Bacteroidales</taxon>
        <taxon>Prevotellaceae</taxon>
        <taxon>Segatella</taxon>
    </lineage>
</organism>
<reference evidence="2 3" key="1">
    <citation type="submission" date="2019-09" db="EMBL/GenBank/DDBJ databases">
        <title>Distinct polysaccharide growth profiles of human intestinal Prevotella copri isolates.</title>
        <authorList>
            <person name="Fehlner-Peach H."/>
            <person name="Magnabosco C."/>
            <person name="Raghavan V."/>
            <person name="Scher J.U."/>
            <person name="Tett A."/>
            <person name="Cox L.M."/>
            <person name="Gottsegen C."/>
            <person name="Watters A."/>
            <person name="Wiltshire- Gordon J.D."/>
            <person name="Segata N."/>
            <person name="Bonneau R."/>
            <person name="Littman D.R."/>
        </authorList>
    </citation>
    <scope>NUCLEOTIDE SEQUENCE [LARGE SCALE GENOMIC DNA]</scope>
    <source>
        <strain evidence="3">iAA917</strain>
    </source>
</reference>
<dbReference type="Proteomes" id="UP000477980">
    <property type="component" value="Unassembled WGS sequence"/>
</dbReference>
<evidence type="ECO:0000313" key="2">
    <source>
        <dbReference type="EMBL" id="MQP13416.1"/>
    </source>
</evidence>
<gene>
    <name evidence="2" type="ORF">F7D25_03085</name>
</gene>
<accession>A0A6G1VIN5</accession>
<name>A0A6G1VIN5_9BACT</name>
<protein>
    <recommendedName>
        <fullName evidence="1">HEPN AbiJ-N-terminal domain-containing protein</fullName>
    </recommendedName>
</protein>
<dbReference type="RefSeq" id="WP_153089398.1">
    <property type="nucleotide sequence ID" value="NZ_VZAH01000030.1"/>
</dbReference>
<dbReference type="OrthoDB" id="9786278at2"/>